<gene>
    <name evidence="2" type="ORF">ET464_08515</name>
</gene>
<dbReference type="OrthoDB" id="2622240at2"/>
<dbReference type="AlphaFoldDB" id="A0A4P6EUU9"/>
<name>A0A4P6EUU9_9BACL</name>
<protein>
    <submittedName>
        <fullName evidence="2">Uncharacterized protein</fullName>
    </submittedName>
</protein>
<evidence type="ECO:0000313" key="2">
    <source>
        <dbReference type="EMBL" id="QAY66446.1"/>
    </source>
</evidence>
<keyword evidence="1" id="KW-0812">Transmembrane</keyword>
<keyword evidence="1" id="KW-0472">Membrane</keyword>
<dbReference type="KEGG" id="pprt:ET464_08515"/>
<dbReference type="EMBL" id="CP035492">
    <property type="protein sequence ID" value="QAY66446.1"/>
    <property type="molecule type" value="Genomic_DNA"/>
</dbReference>
<accession>A0A4P6EUU9</accession>
<keyword evidence="1" id="KW-1133">Transmembrane helix</keyword>
<reference evidence="2 3" key="1">
    <citation type="submission" date="2019-01" db="EMBL/GenBank/DDBJ databases">
        <title>Genome sequencing of strain FW100M-2.</title>
        <authorList>
            <person name="Heo J."/>
            <person name="Kim S.-J."/>
            <person name="Kim J.-S."/>
            <person name="Hong S.-B."/>
            <person name="Kwon S.-W."/>
        </authorList>
    </citation>
    <scope>NUCLEOTIDE SEQUENCE [LARGE SCALE GENOMIC DNA]</scope>
    <source>
        <strain evidence="2 3">FW100M-2</strain>
    </source>
</reference>
<feature type="transmembrane region" description="Helical" evidence="1">
    <location>
        <begin position="6"/>
        <end position="22"/>
    </location>
</feature>
<organism evidence="2 3">
    <name type="scientific">Paenibacillus protaetiae</name>
    <dbReference type="NCBI Taxonomy" id="2509456"/>
    <lineage>
        <taxon>Bacteria</taxon>
        <taxon>Bacillati</taxon>
        <taxon>Bacillota</taxon>
        <taxon>Bacilli</taxon>
        <taxon>Bacillales</taxon>
        <taxon>Paenibacillaceae</taxon>
        <taxon>Paenibacillus</taxon>
    </lineage>
</organism>
<evidence type="ECO:0000313" key="3">
    <source>
        <dbReference type="Proteomes" id="UP000293568"/>
    </source>
</evidence>
<sequence length="83" mass="9648">MRYPVTIAATLIGLAVCLYNYTGYDPHNMIFFMFSVPAWFVDLFYDVHDVSVMLMYILTVATWALIGYIADRIILRSSRRSRT</sequence>
<dbReference type="RefSeq" id="WP_129440041.1">
    <property type="nucleotide sequence ID" value="NZ_CP035492.1"/>
</dbReference>
<proteinExistence type="predicted"/>
<feature type="transmembrane region" description="Helical" evidence="1">
    <location>
        <begin position="53"/>
        <end position="75"/>
    </location>
</feature>
<evidence type="ECO:0000256" key="1">
    <source>
        <dbReference type="SAM" id="Phobius"/>
    </source>
</evidence>
<keyword evidence="3" id="KW-1185">Reference proteome</keyword>
<dbReference type="Proteomes" id="UP000293568">
    <property type="component" value="Chromosome"/>
</dbReference>